<evidence type="ECO:0000256" key="1">
    <source>
        <dbReference type="SAM" id="Phobius"/>
    </source>
</evidence>
<organism evidence="2 3">
    <name type="scientific">Candidatus Accumulibacter phosphatis</name>
    <dbReference type="NCBI Taxonomy" id="327160"/>
    <lineage>
        <taxon>Bacteria</taxon>
        <taxon>Pseudomonadati</taxon>
        <taxon>Pseudomonadota</taxon>
        <taxon>Betaproteobacteria</taxon>
        <taxon>Candidatus Accumulibacter</taxon>
    </lineage>
</organism>
<dbReference type="EMBL" id="SWAD01000011">
    <property type="protein sequence ID" value="TMQ78167.1"/>
    <property type="molecule type" value="Genomic_DNA"/>
</dbReference>
<gene>
    <name evidence="2" type="ORF">ACCUM_2251</name>
</gene>
<protein>
    <submittedName>
        <fullName evidence="2">Uncharacterized protein</fullName>
    </submittedName>
</protein>
<dbReference type="AlphaFoldDB" id="A0A5S4ERQ7"/>
<keyword evidence="1" id="KW-0812">Transmembrane</keyword>
<name>A0A5S4ERQ7_9PROT</name>
<evidence type="ECO:0000313" key="2">
    <source>
        <dbReference type="EMBL" id="TMQ78167.1"/>
    </source>
</evidence>
<accession>A0A5S4ERQ7</accession>
<sequence length="44" mass="4849">MAPWLVHGLLRQDLPLSVASAVMVFLTGAITAMKLWFEQPPGRV</sequence>
<keyword evidence="3" id="KW-1185">Reference proteome</keyword>
<keyword evidence="1" id="KW-1133">Transmembrane helix</keyword>
<dbReference type="Proteomes" id="UP000306324">
    <property type="component" value="Unassembled WGS sequence"/>
</dbReference>
<feature type="transmembrane region" description="Helical" evidence="1">
    <location>
        <begin position="14"/>
        <end position="37"/>
    </location>
</feature>
<proteinExistence type="predicted"/>
<keyword evidence="1" id="KW-0472">Membrane</keyword>
<evidence type="ECO:0000313" key="3">
    <source>
        <dbReference type="Proteomes" id="UP000306324"/>
    </source>
</evidence>
<comment type="caution">
    <text evidence="2">The sequence shown here is derived from an EMBL/GenBank/DDBJ whole genome shotgun (WGS) entry which is preliminary data.</text>
</comment>
<reference evidence="2 3" key="1">
    <citation type="submission" date="2019-04" db="EMBL/GenBank/DDBJ databases">
        <title>A novel phosphate-accumulating bacterium identified in bioreactor for phosphate removal from wastewater.</title>
        <authorList>
            <person name="Kotlyarov R.Y."/>
            <person name="Beletsky A.V."/>
            <person name="Kallistova A.Y."/>
            <person name="Dorofeev A.G."/>
            <person name="Nikolaev Y.Y."/>
            <person name="Pimenov N.V."/>
            <person name="Ravin N.V."/>
            <person name="Mardanov A.V."/>
        </authorList>
    </citation>
    <scope>NUCLEOTIDE SEQUENCE [LARGE SCALE GENOMIC DNA]</scope>
    <source>
        <strain evidence="2 3">Bin19</strain>
    </source>
</reference>